<dbReference type="GO" id="GO:0016020">
    <property type="term" value="C:membrane"/>
    <property type="evidence" value="ECO:0007669"/>
    <property type="project" value="UniProtKB-SubCell"/>
</dbReference>
<dbReference type="EMBL" id="CAIIXF020000001">
    <property type="protein sequence ID" value="CAH1774990.1"/>
    <property type="molecule type" value="Genomic_DNA"/>
</dbReference>
<evidence type="ECO:0000256" key="3">
    <source>
        <dbReference type="ARBA" id="ARBA00022989"/>
    </source>
</evidence>
<dbReference type="Pfam" id="PF00083">
    <property type="entry name" value="Sugar_tr"/>
    <property type="match status" value="1"/>
</dbReference>
<feature type="transmembrane region" description="Helical" evidence="5">
    <location>
        <begin position="170"/>
        <end position="189"/>
    </location>
</feature>
<dbReference type="InterPro" id="IPR005828">
    <property type="entry name" value="MFS_sugar_transport-like"/>
</dbReference>
<keyword evidence="2 5" id="KW-0812">Transmembrane</keyword>
<feature type="transmembrane region" description="Helical" evidence="5">
    <location>
        <begin position="228"/>
        <end position="250"/>
    </location>
</feature>
<sequence length="569" mass="63212">MLFDELLILVGPFGLYQKILILGSHLFGYISAWQNLNPTFIGGEPQHWCSVPEIDSLGLPYAVRMNLTTPTEVKDGETVYSSCRIYDRNYTGITGDNYLDAINWDNTMTRDCDTWVYSKELYVSSIATEWDLVCGRKWMKSTLQSIFFAGRLFGAVFFGFVADRFGRKKIYIATLLGTIVTSISTAFLPEIISYTVFRFLTACFITGSTQTSYVILMELIGPKYRVAAGTISLTGWTLGMVSLAGLAYAVREWRRLQLLISIPSVVFLGYVWLYPESPRWLRQNGKEKDAKGVIKAIAHVNNACDKLPEKFSIDLEKGQEAKGNFIALFKTPNLRKRTLILSYVWFSNSLVYYGLSLNTSNLGGNPYVNFFISGAVEIVAKVVLITSFMYIGRRLPFSMCMLFGGVCLIATIAVPLDKNVIIVVLSMAGKLAIAASFDMAWIYSAEVYPTPLRASGVGFNSMAARIAGIISAYVGLLSDVSRVLPLILLGIVSLVSGLLALFLPETKGKPLPETIEDGEQFGQDHKCFSCGTSEQSGTKYDMGHENNDFQNFEKENAQPVVETFKLNKL</sequence>
<protein>
    <recommendedName>
        <fullName evidence="6">Major facilitator superfamily (MFS) profile domain-containing protein</fullName>
    </recommendedName>
</protein>
<comment type="subcellular location">
    <subcellularLocation>
        <location evidence="1">Membrane</location>
        <topology evidence="1">Multi-pass membrane protein</topology>
    </subcellularLocation>
</comment>
<keyword evidence="3 5" id="KW-1133">Transmembrane helix</keyword>
<accession>A0A8S4N3W4</accession>
<keyword evidence="8" id="KW-1185">Reference proteome</keyword>
<name>A0A8S4N3W4_OWEFU</name>
<evidence type="ECO:0000256" key="5">
    <source>
        <dbReference type="SAM" id="Phobius"/>
    </source>
</evidence>
<organism evidence="7 8">
    <name type="scientific">Owenia fusiformis</name>
    <name type="common">Polychaete worm</name>
    <dbReference type="NCBI Taxonomy" id="6347"/>
    <lineage>
        <taxon>Eukaryota</taxon>
        <taxon>Metazoa</taxon>
        <taxon>Spiralia</taxon>
        <taxon>Lophotrochozoa</taxon>
        <taxon>Annelida</taxon>
        <taxon>Polychaeta</taxon>
        <taxon>Sedentaria</taxon>
        <taxon>Canalipalpata</taxon>
        <taxon>Sabellida</taxon>
        <taxon>Oweniida</taxon>
        <taxon>Oweniidae</taxon>
        <taxon>Owenia</taxon>
    </lineage>
</organism>
<evidence type="ECO:0000256" key="2">
    <source>
        <dbReference type="ARBA" id="ARBA00022692"/>
    </source>
</evidence>
<evidence type="ECO:0000256" key="1">
    <source>
        <dbReference type="ARBA" id="ARBA00004141"/>
    </source>
</evidence>
<evidence type="ECO:0000313" key="8">
    <source>
        <dbReference type="Proteomes" id="UP000749559"/>
    </source>
</evidence>
<feature type="domain" description="Major facilitator superfamily (MFS) profile" evidence="6">
    <location>
        <begin position="99"/>
        <end position="508"/>
    </location>
</feature>
<keyword evidence="4 5" id="KW-0472">Membrane</keyword>
<feature type="transmembrane region" description="Helical" evidence="5">
    <location>
        <begin position="256"/>
        <end position="274"/>
    </location>
</feature>
<dbReference type="PROSITE" id="PS50850">
    <property type="entry name" value="MFS"/>
    <property type="match status" value="1"/>
</dbReference>
<dbReference type="AlphaFoldDB" id="A0A8S4N3W4"/>
<reference evidence="7" key="1">
    <citation type="submission" date="2022-03" db="EMBL/GenBank/DDBJ databases">
        <authorList>
            <person name="Martin C."/>
        </authorList>
    </citation>
    <scope>NUCLEOTIDE SEQUENCE</scope>
</reference>
<dbReference type="InterPro" id="IPR036259">
    <property type="entry name" value="MFS_trans_sf"/>
</dbReference>
<dbReference type="PANTHER" id="PTHR24064">
    <property type="entry name" value="SOLUTE CARRIER FAMILY 22 MEMBER"/>
    <property type="match status" value="1"/>
</dbReference>
<dbReference type="GO" id="GO:0022857">
    <property type="term" value="F:transmembrane transporter activity"/>
    <property type="evidence" value="ECO:0007669"/>
    <property type="project" value="InterPro"/>
</dbReference>
<feature type="transmembrane region" description="Helical" evidence="5">
    <location>
        <begin position="146"/>
        <end position="163"/>
    </location>
</feature>
<feature type="transmembrane region" description="Helical" evidence="5">
    <location>
        <begin position="338"/>
        <end position="355"/>
    </location>
</feature>
<feature type="transmembrane region" description="Helical" evidence="5">
    <location>
        <begin position="483"/>
        <end position="503"/>
    </location>
</feature>
<feature type="transmembrane region" description="Helical" evidence="5">
    <location>
        <begin position="457"/>
        <end position="477"/>
    </location>
</feature>
<dbReference type="SUPFAM" id="SSF103473">
    <property type="entry name" value="MFS general substrate transporter"/>
    <property type="match status" value="1"/>
</dbReference>
<evidence type="ECO:0000256" key="4">
    <source>
        <dbReference type="ARBA" id="ARBA00023136"/>
    </source>
</evidence>
<evidence type="ECO:0000259" key="6">
    <source>
        <dbReference type="PROSITE" id="PS50850"/>
    </source>
</evidence>
<gene>
    <name evidence="7" type="ORF">OFUS_LOCUS2352</name>
</gene>
<proteinExistence type="predicted"/>
<dbReference type="CDD" id="cd17317">
    <property type="entry name" value="MFS_SLC22"/>
    <property type="match status" value="1"/>
</dbReference>
<dbReference type="Proteomes" id="UP000749559">
    <property type="component" value="Unassembled WGS sequence"/>
</dbReference>
<feature type="transmembrane region" description="Helical" evidence="5">
    <location>
        <begin position="367"/>
        <end position="388"/>
    </location>
</feature>
<dbReference type="OrthoDB" id="10021984at2759"/>
<feature type="transmembrane region" description="Helical" evidence="5">
    <location>
        <begin position="195"/>
        <end position="216"/>
    </location>
</feature>
<dbReference type="Gene3D" id="1.20.1250.20">
    <property type="entry name" value="MFS general substrate transporter like domains"/>
    <property type="match status" value="1"/>
</dbReference>
<feature type="transmembrane region" description="Helical" evidence="5">
    <location>
        <begin position="420"/>
        <end position="445"/>
    </location>
</feature>
<dbReference type="InterPro" id="IPR020846">
    <property type="entry name" value="MFS_dom"/>
</dbReference>
<evidence type="ECO:0000313" key="7">
    <source>
        <dbReference type="EMBL" id="CAH1774990.1"/>
    </source>
</evidence>
<comment type="caution">
    <text evidence="7">The sequence shown here is derived from an EMBL/GenBank/DDBJ whole genome shotgun (WGS) entry which is preliminary data.</text>
</comment>
<feature type="transmembrane region" description="Helical" evidence="5">
    <location>
        <begin position="395"/>
        <end position="414"/>
    </location>
</feature>